<dbReference type="EMBL" id="LT828648">
    <property type="protein sequence ID" value="SLM50045.1"/>
    <property type="molecule type" value="Genomic_DNA"/>
</dbReference>
<evidence type="ECO:0000313" key="2">
    <source>
        <dbReference type="Proteomes" id="UP000192042"/>
    </source>
</evidence>
<proteinExistence type="predicted"/>
<reference evidence="1 2" key="1">
    <citation type="submission" date="2017-03" db="EMBL/GenBank/DDBJ databases">
        <authorList>
            <person name="Afonso C.L."/>
            <person name="Miller P.J."/>
            <person name="Scott M.A."/>
            <person name="Spackman E."/>
            <person name="Goraichik I."/>
            <person name="Dimitrov K.M."/>
            <person name="Suarez D.L."/>
            <person name="Swayne D.E."/>
        </authorList>
    </citation>
    <scope>NUCLEOTIDE SEQUENCE [LARGE SCALE GENOMIC DNA]</scope>
    <source>
        <strain evidence="1">Genome sequencing of Nitrospira japonica strain NJ11</strain>
    </source>
</reference>
<dbReference type="AlphaFoldDB" id="A0A1W1IAM8"/>
<organism evidence="1 2">
    <name type="scientific">Nitrospira japonica</name>
    <dbReference type="NCBI Taxonomy" id="1325564"/>
    <lineage>
        <taxon>Bacteria</taxon>
        <taxon>Pseudomonadati</taxon>
        <taxon>Nitrospirota</taxon>
        <taxon>Nitrospiria</taxon>
        <taxon>Nitrospirales</taxon>
        <taxon>Nitrospiraceae</taxon>
        <taxon>Nitrospira</taxon>
    </lineage>
</organism>
<accession>A0A1W1IAM8</accession>
<evidence type="ECO:0000313" key="1">
    <source>
        <dbReference type="EMBL" id="SLM50045.1"/>
    </source>
</evidence>
<name>A0A1W1IAM8_9BACT</name>
<sequence>MEEIQMSNLEKAEVIRKWINPEERVSVQFDDARDLNAEVTGCTDQLVALALDTDVPHMRQQLSIPLSKVEVAADPSHYTRDPDQPLQQERLLLLVKGSRPAVVY</sequence>
<keyword evidence="2" id="KW-1185">Reference proteome</keyword>
<dbReference type="KEGG" id="nja:NSJP_3878"/>
<protein>
    <submittedName>
        <fullName evidence="1">Uncharacterized protein</fullName>
    </submittedName>
</protein>
<gene>
    <name evidence="1" type="ORF">NSJP_3878</name>
</gene>
<dbReference type="Proteomes" id="UP000192042">
    <property type="component" value="Chromosome I"/>
</dbReference>